<evidence type="ECO:0000313" key="11">
    <source>
        <dbReference type="EMBL" id="MBK4735676.1"/>
    </source>
</evidence>
<feature type="chain" id="PRO_5037877385" evidence="9">
    <location>
        <begin position="23"/>
        <end position="501"/>
    </location>
</feature>
<comment type="caution">
    <text evidence="11">The sequence shown here is derived from an EMBL/GenBank/DDBJ whole genome shotgun (WGS) entry which is preliminary data.</text>
</comment>
<dbReference type="PANTHER" id="PTHR30177">
    <property type="entry name" value="GLYCINE BETAINE/L-PROLINE TRANSPORT SYSTEM PERMEASE PROTEIN PROW"/>
    <property type="match status" value="1"/>
</dbReference>
<keyword evidence="12" id="KW-1185">Reference proteome</keyword>
<dbReference type="InterPro" id="IPR035906">
    <property type="entry name" value="MetI-like_sf"/>
</dbReference>
<organism evidence="11 12">
    <name type="scientific">Noviherbaspirillum pedocola</name>
    <dbReference type="NCBI Taxonomy" id="2801341"/>
    <lineage>
        <taxon>Bacteria</taxon>
        <taxon>Pseudomonadati</taxon>
        <taxon>Pseudomonadota</taxon>
        <taxon>Betaproteobacteria</taxon>
        <taxon>Burkholderiales</taxon>
        <taxon>Oxalobacteraceae</taxon>
        <taxon>Noviherbaspirillum</taxon>
    </lineage>
</organism>
<dbReference type="SUPFAM" id="SSF53850">
    <property type="entry name" value="Periplasmic binding protein-like II"/>
    <property type="match status" value="1"/>
</dbReference>
<evidence type="ECO:0000256" key="1">
    <source>
        <dbReference type="ARBA" id="ARBA00004651"/>
    </source>
</evidence>
<evidence type="ECO:0000259" key="10">
    <source>
        <dbReference type="PROSITE" id="PS50928"/>
    </source>
</evidence>
<evidence type="ECO:0000256" key="6">
    <source>
        <dbReference type="ARBA" id="ARBA00035642"/>
    </source>
</evidence>
<dbReference type="Pfam" id="PF00528">
    <property type="entry name" value="BPD_transp_1"/>
    <property type="match status" value="1"/>
</dbReference>
<keyword evidence="2 8" id="KW-0813">Transport</keyword>
<feature type="domain" description="ABC transmembrane type-1" evidence="10">
    <location>
        <begin position="304"/>
        <end position="491"/>
    </location>
</feature>
<dbReference type="PANTHER" id="PTHR30177:SF4">
    <property type="entry name" value="OSMOPROTECTANT IMPORT PERMEASE PROTEIN OSMW"/>
    <property type="match status" value="1"/>
</dbReference>
<dbReference type="InterPro" id="IPR051204">
    <property type="entry name" value="ABC_transp_perm/SBD"/>
</dbReference>
<dbReference type="InterPro" id="IPR000515">
    <property type="entry name" value="MetI-like"/>
</dbReference>
<keyword evidence="4 8" id="KW-1133">Transmembrane helix</keyword>
<comment type="similarity">
    <text evidence="6">In the C-terminal section; belongs to the OsmX family.</text>
</comment>
<evidence type="ECO:0000256" key="5">
    <source>
        <dbReference type="ARBA" id="ARBA00023136"/>
    </source>
</evidence>
<dbReference type="Gene3D" id="3.40.190.120">
    <property type="entry name" value="Osmoprotection protein (prox), domain 2"/>
    <property type="match status" value="1"/>
</dbReference>
<dbReference type="SUPFAM" id="SSF161098">
    <property type="entry name" value="MetI-like"/>
    <property type="match status" value="1"/>
</dbReference>
<feature type="transmembrane region" description="Helical" evidence="8">
    <location>
        <begin position="419"/>
        <end position="445"/>
    </location>
</feature>
<comment type="subcellular location">
    <subcellularLocation>
        <location evidence="1 8">Cell membrane</location>
        <topology evidence="1 8">Multi-pass membrane protein</topology>
    </subcellularLocation>
</comment>
<dbReference type="Gene3D" id="1.10.3720.10">
    <property type="entry name" value="MetI-like"/>
    <property type="match status" value="1"/>
</dbReference>
<feature type="transmembrane region" description="Helical" evidence="8">
    <location>
        <begin position="465"/>
        <end position="491"/>
    </location>
</feature>
<dbReference type="GO" id="GO:0022857">
    <property type="term" value="F:transmembrane transporter activity"/>
    <property type="evidence" value="ECO:0007669"/>
    <property type="project" value="InterPro"/>
</dbReference>
<reference evidence="11" key="1">
    <citation type="submission" date="2021-01" db="EMBL/GenBank/DDBJ databases">
        <title>Genome sequence of strain Noviherbaspirillum sp. DKR-6.</title>
        <authorList>
            <person name="Chaudhary D.K."/>
        </authorList>
    </citation>
    <scope>NUCLEOTIDE SEQUENCE</scope>
    <source>
        <strain evidence="11">DKR-6</strain>
    </source>
</reference>
<accession>A0A934SRZ6</accession>
<dbReference type="PROSITE" id="PS50928">
    <property type="entry name" value="ABC_TM1"/>
    <property type="match status" value="1"/>
</dbReference>
<keyword evidence="5 8" id="KW-0472">Membrane</keyword>
<dbReference type="CDD" id="cd06261">
    <property type="entry name" value="TM_PBP2"/>
    <property type="match status" value="1"/>
</dbReference>
<feature type="signal peptide" evidence="9">
    <location>
        <begin position="1"/>
        <end position="22"/>
    </location>
</feature>
<evidence type="ECO:0000256" key="4">
    <source>
        <dbReference type="ARBA" id="ARBA00022989"/>
    </source>
</evidence>
<feature type="transmembrane region" description="Helical" evidence="8">
    <location>
        <begin position="308"/>
        <end position="327"/>
    </location>
</feature>
<feature type="transmembrane region" description="Helical" evidence="8">
    <location>
        <begin position="365"/>
        <end position="383"/>
    </location>
</feature>
<comment type="similarity">
    <text evidence="7">In the N-terminal section; belongs to the binding-protein-dependent transport system permease family.</text>
</comment>
<dbReference type="EMBL" id="JAEPBG010000005">
    <property type="protein sequence ID" value="MBK4735676.1"/>
    <property type="molecule type" value="Genomic_DNA"/>
</dbReference>
<gene>
    <name evidence="11" type="ORF">JJB74_13720</name>
</gene>
<dbReference type="InterPro" id="IPR007210">
    <property type="entry name" value="ABC_Gly_betaine_transp_sub-bd"/>
</dbReference>
<dbReference type="GO" id="GO:0031460">
    <property type="term" value="P:glycine betaine transport"/>
    <property type="evidence" value="ECO:0007669"/>
    <property type="project" value="TreeGrafter"/>
</dbReference>
<name>A0A934SRZ6_9BURK</name>
<evidence type="ECO:0000256" key="2">
    <source>
        <dbReference type="ARBA" id="ARBA00022448"/>
    </source>
</evidence>
<evidence type="ECO:0000256" key="8">
    <source>
        <dbReference type="RuleBase" id="RU363032"/>
    </source>
</evidence>
<dbReference type="Proteomes" id="UP000622890">
    <property type="component" value="Unassembled WGS sequence"/>
</dbReference>
<dbReference type="Gene3D" id="3.40.190.10">
    <property type="entry name" value="Periplasmic binding protein-like II"/>
    <property type="match status" value="1"/>
</dbReference>
<feature type="transmembrane region" description="Helical" evidence="8">
    <location>
        <begin position="339"/>
        <end position="359"/>
    </location>
</feature>
<comment type="similarity">
    <text evidence="8">Belongs to the binding-protein-dependent transport system permease family.</text>
</comment>
<evidence type="ECO:0000256" key="3">
    <source>
        <dbReference type="ARBA" id="ARBA00022692"/>
    </source>
</evidence>
<dbReference type="CDD" id="cd13607">
    <property type="entry name" value="PBP2_AfProX_like"/>
    <property type="match status" value="1"/>
</dbReference>
<keyword evidence="9" id="KW-0732">Signal</keyword>
<dbReference type="Pfam" id="PF04069">
    <property type="entry name" value="OpuAC"/>
    <property type="match status" value="1"/>
</dbReference>
<dbReference type="GO" id="GO:0043190">
    <property type="term" value="C:ATP-binding cassette (ABC) transporter complex"/>
    <property type="evidence" value="ECO:0007669"/>
    <property type="project" value="InterPro"/>
</dbReference>
<dbReference type="AlphaFoldDB" id="A0A934SRZ6"/>
<keyword evidence="3 8" id="KW-0812">Transmembrane</keyword>
<dbReference type="InterPro" id="IPR041894">
    <property type="entry name" value="PBP2_ProX-like"/>
</dbReference>
<evidence type="ECO:0000313" key="12">
    <source>
        <dbReference type="Proteomes" id="UP000622890"/>
    </source>
</evidence>
<evidence type="ECO:0000256" key="7">
    <source>
        <dbReference type="ARBA" id="ARBA00035652"/>
    </source>
</evidence>
<protein>
    <submittedName>
        <fullName evidence="11">ABC transporter permease subunit</fullName>
    </submittedName>
</protein>
<dbReference type="RefSeq" id="WP_200592452.1">
    <property type="nucleotide sequence ID" value="NZ_JAEPBG010000005.1"/>
</dbReference>
<proteinExistence type="inferred from homology"/>
<evidence type="ECO:0000256" key="9">
    <source>
        <dbReference type="SAM" id="SignalP"/>
    </source>
</evidence>
<dbReference type="FunFam" id="1.10.3720.10:FF:000001">
    <property type="entry name" value="Glycine betaine ABC transporter, permease"/>
    <property type="match status" value="1"/>
</dbReference>
<sequence>MHRLLSSILLAFLALCCLTADAQSLRIGSKRFTESYILGEILRMTASAHAPAEHRMGLGNTAILYEALRAGEIDLYPEYLGTITREILHSDRPATLADINAQLAPLGLAAGVPLGFSDSYGLAMREDLAQRLGITRISDLAAHTQLRYGLSHEFLGRTDGWPGLTQRYQLRLARPGALDHGLAYDALQSGQIDVTDVYTTDARIEGMHLRVLDDDLHYFPDYDAVLLYRSDLPHRLPAAWHALESLRGRIDQRRMIALNAAVELHGASFEAAARVFVDGGTSASSAPARGFLATIFNPELGRLTAQHLFLVCCAVVFATVVGIPLGITAAHHSWLRQPVLGLSGVLQTIPSLALFAMLIPLFGRIGTLPAVVALSLYALLPVVRNTCVGMLQVPAGLKLAALGLGLSVRDRMLQIELPLAAPMILAGIRTAAVMSVGTATIAAFIGAGGYGERIAIGLALNDRQALLAGAIPAAALALLTEAAFAIVEYLLRRRRPGAYPS</sequence>